<accession>S8DFW7</accession>
<gene>
    <name evidence="1" type="ORF">FOMPIDRAFT_1056839</name>
</gene>
<dbReference type="EMBL" id="KE504559">
    <property type="protein sequence ID" value="EPS92471.1"/>
    <property type="molecule type" value="Genomic_DNA"/>
</dbReference>
<organism evidence="1 2">
    <name type="scientific">Fomitopsis schrenkii</name>
    <name type="common">Brown rot fungus</name>
    <dbReference type="NCBI Taxonomy" id="2126942"/>
    <lineage>
        <taxon>Eukaryota</taxon>
        <taxon>Fungi</taxon>
        <taxon>Dikarya</taxon>
        <taxon>Basidiomycota</taxon>
        <taxon>Agaricomycotina</taxon>
        <taxon>Agaricomycetes</taxon>
        <taxon>Polyporales</taxon>
        <taxon>Fomitopsis</taxon>
    </lineage>
</organism>
<evidence type="ECO:0000313" key="2">
    <source>
        <dbReference type="Proteomes" id="UP000015241"/>
    </source>
</evidence>
<feature type="non-terminal residue" evidence="1">
    <location>
        <position position="340"/>
    </location>
</feature>
<dbReference type="AlphaFoldDB" id="S8DFW7"/>
<reference evidence="1 2" key="1">
    <citation type="journal article" date="2012" name="Science">
        <title>The Paleozoic origin of enzymatic lignin decomposition reconstructed from 31 fungal genomes.</title>
        <authorList>
            <person name="Floudas D."/>
            <person name="Binder M."/>
            <person name="Riley R."/>
            <person name="Barry K."/>
            <person name="Blanchette R.A."/>
            <person name="Henrissat B."/>
            <person name="Martinez A.T."/>
            <person name="Otillar R."/>
            <person name="Spatafora J.W."/>
            <person name="Yadav J.S."/>
            <person name="Aerts A."/>
            <person name="Benoit I."/>
            <person name="Boyd A."/>
            <person name="Carlson A."/>
            <person name="Copeland A."/>
            <person name="Coutinho P.M."/>
            <person name="de Vries R.P."/>
            <person name="Ferreira P."/>
            <person name="Findley K."/>
            <person name="Foster B."/>
            <person name="Gaskell J."/>
            <person name="Glotzer D."/>
            <person name="Gorecki P."/>
            <person name="Heitman J."/>
            <person name="Hesse C."/>
            <person name="Hori C."/>
            <person name="Igarashi K."/>
            <person name="Jurgens J.A."/>
            <person name="Kallen N."/>
            <person name="Kersten P."/>
            <person name="Kohler A."/>
            <person name="Kuees U."/>
            <person name="Kumar T.K.A."/>
            <person name="Kuo A."/>
            <person name="LaButti K."/>
            <person name="Larrondo L.F."/>
            <person name="Lindquist E."/>
            <person name="Ling A."/>
            <person name="Lombard V."/>
            <person name="Lucas S."/>
            <person name="Lundell T."/>
            <person name="Martin R."/>
            <person name="McLaughlin D.J."/>
            <person name="Morgenstern I."/>
            <person name="Morin E."/>
            <person name="Murat C."/>
            <person name="Nagy L.G."/>
            <person name="Nolan M."/>
            <person name="Ohm R.A."/>
            <person name="Patyshakuliyeva A."/>
            <person name="Rokas A."/>
            <person name="Ruiz-Duenas F.J."/>
            <person name="Sabat G."/>
            <person name="Salamov A."/>
            <person name="Samejima M."/>
            <person name="Schmutz J."/>
            <person name="Slot J.C."/>
            <person name="St John F."/>
            <person name="Stenlid J."/>
            <person name="Sun H."/>
            <person name="Sun S."/>
            <person name="Syed K."/>
            <person name="Tsang A."/>
            <person name="Wiebenga A."/>
            <person name="Young D."/>
            <person name="Pisabarro A."/>
            <person name="Eastwood D.C."/>
            <person name="Martin F."/>
            <person name="Cullen D."/>
            <person name="Grigoriev I.V."/>
            <person name="Hibbett D.S."/>
        </authorList>
    </citation>
    <scope>NUCLEOTIDE SEQUENCE</scope>
    <source>
        <strain evidence="2">FP-58527</strain>
    </source>
</reference>
<keyword evidence="2" id="KW-1185">Reference proteome</keyword>
<evidence type="ECO:0000313" key="1">
    <source>
        <dbReference type="EMBL" id="EPS92471.1"/>
    </source>
</evidence>
<dbReference type="InParanoid" id="S8DFW7"/>
<dbReference type="Gene3D" id="3.40.395.10">
    <property type="entry name" value="Adenoviral Proteinase, Chain A"/>
    <property type="match status" value="1"/>
</dbReference>
<dbReference type="SUPFAM" id="SSF54001">
    <property type="entry name" value="Cysteine proteinases"/>
    <property type="match status" value="1"/>
</dbReference>
<dbReference type="STRING" id="743788.S8DFW7"/>
<sequence>MLKGLQKSDAGVFVSTQWIHKNRTFATAPSYVWDALRDRLAIPSPIETALFGSPSASILTFISNTQLETISPEDLDTRRPSAADFFSNNEPVIPALSTLRTLPIPPLDLVEELLKAVGQQWLTGALSLRYSHLSTPAESTTVTGLPPPPVLSMPLYVLSIWRRAYQSRSTYQLWAGAETWLTAHSGTIGPLAQSTRLLLTRIPCSGRITAFEGEPDTSELAPFLSREWLSSDSLNMMLEVIRTELVDMNTHAKHTIWSTYWTQTLQGKFSNAVELAAANNSALPPPSDVLPSWLLEDGQHFTTGDLHSIGLIFNLDGLHWVAAIVDFTSSRILYGDSLGK</sequence>
<protein>
    <recommendedName>
        <fullName evidence="3">Ubiquitin-like protease family profile domain-containing protein</fullName>
    </recommendedName>
</protein>
<name>S8DFW7_FOMSC</name>
<dbReference type="OrthoDB" id="2801221at2759"/>
<proteinExistence type="predicted"/>
<dbReference type="Proteomes" id="UP000015241">
    <property type="component" value="Unassembled WGS sequence"/>
</dbReference>
<evidence type="ECO:0008006" key="3">
    <source>
        <dbReference type="Google" id="ProtNLM"/>
    </source>
</evidence>
<dbReference type="InterPro" id="IPR038765">
    <property type="entry name" value="Papain-like_cys_pep_sf"/>
</dbReference>
<dbReference type="HOGENOM" id="CLU_048312_0_0_1"/>